<keyword evidence="1" id="KW-0732">Signal</keyword>
<dbReference type="AlphaFoldDB" id="A0A1N7N9U0"/>
<evidence type="ECO:0000313" key="4">
    <source>
        <dbReference type="Proteomes" id="UP000186246"/>
    </source>
</evidence>
<reference evidence="3" key="2">
    <citation type="submission" date="2017-01" db="EMBL/GenBank/DDBJ databases">
        <authorList>
            <person name="Mah S.A."/>
            <person name="Swanson W.J."/>
            <person name="Moy G.W."/>
            <person name="Vacquier V.D."/>
        </authorList>
    </citation>
    <scope>NUCLEOTIDE SEQUENCE [LARGE SCALE GENOMIC DNA]</scope>
    <source>
        <strain evidence="3">DSM 21068</strain>
    </source>
</reference>
<name>A0A1N7N9U0_9FLAO</name>
<gene>
    <name evidence="2" type="ORF">B0A70_11570</name>
    <name evidence="3" type="ORF">SAMN05421796_10770</name>
</gene>
<reference evidence="4" key="3">
    <citation type="submission" date="2017-01" db="EMBL/GenBank/DDBJ databases">
        <authorList>
            <person name="Varghese N."/>
            <person name="Submissions S."/>
        </authorList>
    </citation>
    <scope>NUCLEOTIDE SEQUENCE [LARGE SCALE GENOMIC DNA]</scope>
    <source>
        <strain evidence="4">DSM 21068</strain>
    </source>
</reference>
<dbReference type="RefSeq" id="WP_076452125.1">
    <property type="nucleotide sequence ID" value="NZ_FTOJ01000007.1"/>
</dbReference>
<dbReference type="EMBL" id="MUGO01000016">
    <property type="protein sequence ID" value="PQA92252.1"/>
    <property type="molecule type" value="Genomic_DNA"/>
</dbReference>
<organism evidence="3 4">
    <name type="scientific">Chryseobacterium piscicola</name>
    <dbReference type="NCBI Taxonomy" id="551459"/>
    <lineage>
        <taxon>Bacteria</taxon>
        <taxon>Pseudomonadati</taxon>
        <taxon>Bacteroidota</taxon>
        <taxon>Flavobacteriia</taxon>
        <taxon>Flavobacteriales</taxon>
        <taxon>Weeksellaceae</taxon>
        <taxon>Chryseobacterium group</taxon>
        <taxon>Chryseobacterium</taxon>
    </lineage>
</organism>
<dbReference type="OrthoDB" id="1264837at2"/>
<accession>A0A1N7N9U0</accession>
<feature type="chain" id="PRO_5044563888" evidence="1">
    <location>
        <begin position="19"/>
        <end position="101"/>
    </location>
</feature>
<evidence type="ECO:0000313" key="3">
    <source>
        <dbReference type="EMBL" id="SIS95125.1"/>
    </source>
</evidence>
<evidence type="ECO:0000313" key="5">
    <source>
        <dbReference type="Proteomes" id="UP000238314"/>
    </source>
</evidence>
<dbReference type="EMBL" id="FTOJ01000007">
    <property type="protein sequence ID" value="SIS95125.1"/>
    <property type="molecule type" value="Genomic_DNA"/>
</dbReference>
<evidence type="ECO:0000313" key="2">
    <source>
        <dbReference type="EMBL" id="PQA92252.1"/>
    </source>
</evidence>
<reference evidence="2 5" key="1">
    <citation type="submission" date="2016-11" db="EMBL/GenBank/DDBJ databases">
        <title>Whole genomes of Flavobacteriaceae.</title>
        <authorList>
            <person name="Stine C."/>
            <person name="Li C."/>
            <person name="Tadesse D."/>
        </authorList>
    </citation>
    <scope>NUCLEOTIDE SEQUENCE [LARGE SCALE GENOMIC DNA]</scope>
    <source>
        <strain evidence="2 5">DSM 21068</strain>
    </source>
</reference>
<feature type="signal peptide" evidence="1">
    <location>
        <begin position="1"/>
        <end position="18"/>
    </location>
</feature>
<protein>
    <submittedName>
        <fullName evidence="3">Uncharacterized protein</fullName>
    </submittedName>
</protein>
<evidence type="ECO:0000256" key="1">
    <source>
        <dbReference type="SAM" id="SignalP"/>
    </source>
</evidence>
<dbReference type="Proteomes" id="UP000238314">
    <property type="component" value="Unassembled WGS sequence"/>
</dbReference>
<proteinExistence type="predicted"/>
<dbReference type="Proteomes" id="UP000186246">
    <property type="component" value="Unassembled WGS sequence"/>
</dbReference>
<keyword evidence="5" id="KW-1185">Reference proteome</keyword>
<sequence>MKKLFVGAAIVVAGLASAKNSVESKVETKPKTEFKAEAKTEAKPEVKYVKQTCGVQITYYSGGQVVGSQLVTSEQETLSDCQKWQNGVRFALQIAGYWTVG</sequence>
<dbReference type="STRING" id="551459.SAMN05421796_10770"/>